<proteinExistence type="predicted"/>
<dbReference type="AlphaFoldDB" id="A0A1Y1Z8U0"/>
<organism evidence="2 3">
    <name type="scientific">Clohesyomyces aquaticus</name>
    <dbReference type="NCBI Taxonomy" id="1231657"/>
    <lineage>
        <taxon>Eukaryota</taxon>
        <taxon>Fungi</taxon>
        <taxon>Dikarya</taxon>
        <taxon>Ascomycota</taxon>
        <taxon>Pezizomycotina</taxon>
        <taxon>Dothideomycetes</taxon>
        <taxon>Pleosporomycetidae</taxon>
        <taxon>Pleosporales</taxon>
        <taxon>Lindgomycetaceae</taxon>
        <taxon>Clohesyomyces</taxon>
    </lineage>
</organism>
<keyword evidence="1" id="KW-0732">Signal</keyword>
<accession>A0A1Y1Z8U0</accession>
<dbReference type="EMBL" id="MCFA01000116">
    <property type="protein sequence ID" value="ORY06524.1"/>
    <property type="molecule type" value="Genomic_DNA"/>
</dbReference>
<gene>
    <name evidence="2" type="ORF">BCR34DRAFT_34156</name>
</gene>
<dbReference type="Proteomes" id="UP000193144">
    <property type="component" value="Unassembled WGS sequence"/>
</dbReference>
<evidence type="ECO:0000256" key="1">
    <source>
        <dbReference type="SAM" id="SignalP"/>
    </source>
</evidence>
<feature type="chain" id="PRO_5013028152" evidence="1">
    <location>
        <begin position="23"/>
        <end position="84"/>
    </location>
</feature>
<evidence type="ECO:0000313" key="2">
    <source>
        <dbReference type="EMBL" id="ORY06524.1"/>
    </source>
</evidence>
<protein>
    <submittedName>
        <fullName evidence="2">Uncharacterized protein</fullName>
    </submittedName>
</protein>
<reference evidence="2 3" key="1">
    <citation type="submission" date="2016-07" db="EMBL/GenBank/DDBJ databases">
        <title>Pervasive Adenine N6-methylation of Active Genes in Fungi.</title>
        <authorList>
            <consortium name="DOE Joint Genome Institute"/>
            <person name="Mondo S.J."/>
            <person name="Dannebaum R.O."/>
            <person name="Kuo R.C."/>
            <person name="Labutti K."/>
            <person name="Haridas S."/>
            <person name="Kuo A."/>
            <person name="Salamov A."/>
            <person name="Ahrendt S.R."/>
            <person name="Lipzen A."/>
            <person name="Sullivan W."/>
            <person name="Andreopoulos W.B."/>
            <person name="Clum A."/>
            <person name="Lindquist E."/>
            <person name="Daum C."/>
            <person name="Ramamoorthy G.K."/>
            <person name="Gryganskyi A."/>
            <person name="Culley D."/>
            <person name="Magnuson J.K."/>
            <person name="James T.Y."/>
            <person name="O'Malley M.A."/>
            <person name="Stajich J.E."/>
            <person name="Spatafora J.W."/>
            <person name="Visel A."/>
            <person name="Grigoriev I.V."/>
        </authorList>
    </citation>
    <scope>NUCLEOTIDE SEQUENCE [LARGE SCALE GENOMIC DNA]</scope>
    <source>
        <strain evidence="2 3">CBS 115471</strain>
    </source>
</reference>
<comment type="caution">
    <text evidence="2">The sequence shown here is derived from an EMBL/GenBank/DDBJ whole genome shotgun (WGS) entry which is preliminary data.</text>
</comment>
<feature type="signal peptide" evidence="1">
    <location>
        <begin position="1"/>
        <end position="22"/>
    </location>
</feature>
<keyword evidence="3" id="KW-1185">Reference proteome</keyword>
<sequence>MRLRMAWALMAVICLLLQLKMSDVSTQAGGTSTTTTTIVVDPSANPPPSYTGGWLSALIPTSIANATGKVLEHRPYQVKPLYEP</sequence>
<name>A0A1Y1Z8U0_9PLEO</name>
<evidence type="ECO:0000313" key="3">
    <source>
        <dbReference type="Proteomes" id="UP000193144"/>
    </source>
</evidence>